<sequence>MHRRRFFRLPAAVAAAALVAVSSPLIDGPISSAVPVPLAPNDPAVAQQWANPAIRQGEGQHGVSIELIDAPVTVPAGDVMTVTVLVRNTTDQTVDGLGITPRRGPASGSVADARVSAVADIGEYVDIGKTAQLADVGPGESREVEMPIPTAAGKGGIDTPWPGNYPVLLELSRDGAAIDTERWQLTVTPPAEPAQQAEADAMRAPMQPAGVTMLFPLHARTDVVPGETGEAPNRPPLFLSSESVADAIAPGGRLDALVDIYADATHGESGEAMSAAMCLAVDPALVDTVERMTRGYSVADARPPAVKEQKRLRDSWLKPKEGKTAPGKGVEDARAWLAKLQEAAKDECVVALPWANTDVNAVARTGNQWLMREAIERGPFTVERVLETPVVRNVVVPGAGYVTADAARGLGWADHASSVVGTYGMHAAWEAQHSADNAQANDTGTKVEGDQETNLERTDTPDASGVTAPAPRETVRVLVADNTLPQLGSSRFAQVGENVEAVTFPATLNATVAATGDHPRTVGYSDETWRYRYGLDSAVARDITAAAALRTAVDNAAVPAVDPEVYGGESSQAPSPVMVAPPAHWSSSTAEVLTSTVKDIMGTGKAVPMTMGDYLLNTPGPLDPAPAPTSEVPPESMGTPYSDPTVFSDTEVLSASQQANYIDDLTQLMLNDRGIALTRYGFTLPLRLDLLRALSITERNNPDTYSDAAAATRTRLNGGRDTLTALRSAVSLIPPGNVYTRTSASSPLLIVAENGLPLPVGASIVYRGPAGAKLNTPPNLTIPARGSMTIQMTADLPETGEGDNTEGENTDLQLYLATPNNKPISQPVDISVRTVGISVATWLLVAAVAGAFIVAVGVTLKRRRGARLAPSAAQTQNQEKN</sequence>
<dbReference type="AlphaFoldDB" id="A0A931E347"/>
<evidence type="ECO:0000256" key="1">
    <source>
        <dbReference type="SAM" id="MobiDB-lite"/>
    </source>
</evidence>
<feature type="chain" id="PRO_5038657749" description="Secreted protein" evidence="3">
    <location>
        <begin position="28"/>
        <end position="881"/>
    </location>
</feature>
<evidence type="ECO:0000313" key="4">
    <source>
        <dbReference type="EMBL" id="MBG6122725.1"/>
    </source>
</evidence>
<proteinExistence type="predicted"/>
<keyword evidence="5" id="KW-1185">Reference proteome</keyword>
<evidence type="ECO:0008006" key="6">
    <source>
        <dbReference type="Google" id="ProtNLM"/>
    </source>
</evidence>
<evidence type="ECO:0000256" key="2">
    <source>
        <dbReference type="SAM" id="Phobius"/>
    </source>
</evidence>
<name>A0A931E347_9CORY</name>
<feature type="signal peptide" evidence="3">
    <location>
        <begin position="1"/>
        <end position="27"/>
    </location>
</feature>
<keyword evidence="2" id="KW-0812">Transmembrane</keyword>
<evidence type="ECO:0000313" key="5">
    <source>
        <dbReference type="Proteomes" id="UP000658613"/>
    </source>
</evidence>
<dbReference type="Proteomes" id="UP000658613">
    <property type="component" value="Unassembled WGS sequence"/>
</dbReference>
<organism evidence="4 5">
    <name type="scientific">Corynebacterium aquatimens</name>
    <dbReference type="NCBI Taxonomy" id="1190508"/>
    <lineage>
        <taxon>Bacteria</taxon>
        <taxon>Bacillati</taxon>
        <taxon>Actinomycetota</taxon>
        <taxon>Actinomycetes</taxon>
        <taxon>Mycobacteriales</taxon>
        <taxon>Corynebacteriaceae</taxon>
        <taxon>Corynebacterium</taxon>
    </lineage>
</organism>
<dbReference type="RefSeq" id="WP_196825067.1">
    <property type="nucleotide sequence ID" value="NZ_CP046980.1"/>
</dbReference>
<feature type="transmembrane region" description="Helical" evidence="2">
    <location>
        <begin position="839"/>
        <end position="860"/>
    </location>
</feature>
<reference evidence="4" key="1">
    <citation type="submission" date="2020-11" db="EMBL/GenBank/DDBJ databases">
        <title>Sequencing the genomes of 1000 actinobacteria strains.</title>
        <authorList>
            <person name="Klenk H.-P."/>
        </authorList>
    </citation>
    <scope>NUCLEOTIDE SEQUENCE</scope>
    <source>
        <strain evidence="4">DSM 45632</strain>
    </source>
</reference>
<keyword evidence="2" id="KW-1133">Transmembrane helix</keyword>
<keyword evidence="3" id="KW-0732">Signal</keyword>
<protein>
    <recommendedName>
        <fullName evidence="6">Secreted protein</fullName>
    </recommendedName>
</protein>
<feature type="region of interest" description="Disordered" evidence="1">
    <location>
        <begin position="437"/>
        <end position="468"/>
    </location>
</feature>
<dbReference type="EMBL" id="JADOUE010000001">
    <property type="protein sequence ID" value="MBG6122725.1"/>
    <property type="molecule type" value="Genomic_DNA"/>
</dbReference>
<feature type="compositionally biased region" description="Basic and acidic residues" evidence="1">
    <location>
        <begin position="445"/>
        <end position="460"/>
    </location>
</feature>
<accession>A0A931E347</accession>
<gene>
    <name evidence="4" type="ORF">IW254_001694</name>
</gene>
<keyword evidence="2" id="KW-0472">Membrane</keyword>
<comment type="caution">
    <text evidence="4">The sequence shown here is derived from an EMBL/GenBank/DDBJ whole genome shotgun (WGS) entry which is preliminary data.</text>
</comment>
<evidence type="ECO:0000256" key="3">
    <source>
        <dbReference type="SAM" id="SignalP"/>
    </source>
</evidence>
<feature type="region of interest" description="Disordered" evidence="1">
    <location>
        <begin position="619"/>
        <end position="639"/>
    </location>
</feature>